<keyword evidence="2" id="KW-0433">Leucine-rich repeat</keyword>
<keyword evidence="6" id="KW-1133">Transmembrane helix</keyword>
<dbReference type="Proteomes" id="UP001164929">
    <property type="component" value="Chromosome 8"/>
</dbReference>
<evidence type="ECO:0000313" key="12">
    <source>
        <dbReference type="Proteomes" id="UP001164929"/>
    </source>
</evidence>
<feature type="domain" description="Dynamin GTPase" evidence="10">
    <location>
        <begin position="4"/>
        <end position="166"/>
    </location>
</feature>
<evidence type="ECO:0000256" key="1">
    <source>
        <dbReference type="ARBA" id="ARBA00004479"/>
    </source>
</evidence>
<dbReference type="GO" id="GO:0005525">
    <property type="term" value="F:GTP binding"/>
    <property type="evidence" value="ECO:0007669"/>
    <property type="project" value="InterPro"/>
</dbReference>
<organism evidence="11 12">
    <name type="scientific">Populus alba x Populus x berolinensis</name>
    <dbReference type="NCBI Taxonomy" id="444605"/>
    <lineage>
        <taxon>Eukaryota</taxon>
        <taxon>Viridiplantae</taxon>
        <taxon>Streptophyta</taxon>
        <taxon>Embryophyta</taxon>
        <taxon>Tracheophyta</taxon>
        <taxon>Spermatophyta</taxon>
        <taxon>Magnoliopsida</taxon>
        <taxon>eudicotyledons</taxon>
        <taxon>Gunneridae</taxon>
        <taxon>Pentapetalae</taxon>
        <taxon>rosids</taxon>
        <taxon>fabids</taxon>
        <taxon>Malpighiales</taxon>
        <taxon>Salicaceae</taxon>
        <taxon>Saliceae</taxon>
        <taxon>Populus</taxon>
    </lineage>
</organism>
<accession>A0AAD6MMU8</accession>
<dbReference type="PANTHER" id="PTHR48063">
    <property type="entry name" value="LRR RECEPTOR-LIKE KINASE"/>
    <property type="match status" value="1"/>
</dbReference>
<gene>
    <name evidence="11" type="ORF">NC653_021236</name>
</gene>
<dbReference type="EMBL" id="JAQIZT010000008">
    <property type="protein sequence ID" value="KAJ6988242.1"/>
    <property type="molecule type" value="Genomic_DNA"/>
</dbReference>
<keyword evidence="12" id="KW-1185">Reference proteome</keyword>
<evidence type="ECO:0000259" key="10">
    <source>
        <dbReference type="SMART" id="SM00053"/>
    </source>
</evidence>
<dbReference type="Pfam" id="PF00560">
    <property type="entry name" value="LRR_1"/>
    <property type="match status" value="3"/>
</dbReference>
<dbReference type="SUPFAM" id="SSF52058">
    <property type="entry name" value="L domain-like"/>
    <property type="match status" value="1"/>
</dbReference>
<dbReference type="SUPFAM" id="SSF52540">
    <property type="entry name" value="P-loop containing nucleoside triphosphate hydrolases"/>
    <property type="match status" value="1"/>
</dbReference>
<evidence type="ECO:0000256" key="8">
    <source>
        <dbReference type="ARBA" id="ARBA00023170"/>
    </source>
</evidence>
<evidence type="ECO:0000256" key="5">
    <source>
        <dbReference type="ARBA" id="ARBA00022737"/>
    </source>
</evidence>
<dbReference type="InterPro" id="IPR027417">
    <property type="entry name" value="P-loop_NTPase"/>
</dbReference>
<keyword evidence="7" id="KW-0472">Membrane</keyword>
<dbReference type="InterPro" id="IPR032675">
    <property type="entry name" value="LRR_dom_sf"/>
</dbReference>
<keyword evidence="3" id="KW-0812">Transmembrane</keyword>
<dbReference type="Gene3D" id="3.80.10.10">
    <property type="entry name" value="Ribonuclease Inhibitor"/>
    <property type="match status" value="2"/>
</dbReference>
<evidence type="ECO:0000256" key="3">
    <source>
        <dbReference type="ARBA" id="ARBA00022692"/>
    </source>
</evidence>
<evidence type="ECO:0000256" key="7">
    <source>
        <dbReference type="ARBA" id="ARBA00023136"/>
    </source>
</evidence>
<dbReference type="InterPro" id="IPR013210">
    <property type="entry name" value="LRR_N_plant-typ"/>
</dbReference>
<keyword evidence="4" id="KW-0732">Signal</keyword>
<comment type="caution">
    <text evidence="11">The sequence shown here is derived from an EMBL/GenBank/DDBJ whole genome shotgun (WGS) entry which is preliminary data.</text>
</comment>
<dbReference type="PANTHER" id="PTHR48063:SF112">
    <property type="entry name" value="RECEPTOR LIKE PROTEIN 30-LIKE"/>
    <property type="match status" value="1"/>
</dbReference>
<keyword evidence="8" id="KW-0675">Receptor</keyword>
<dbReference type="Pfam" id="PF08263">
    <property type="entry name" value="LRRNT_2"/>
    <property type="match status" value="1"/>
</dbReference>
<name>A0AAD6MMU8_9ROSI</name>
<dbReference type="InterPro" id="IPR046956">
    <property type="entry name" value="RLP23-like"/>
</dbReference>
<dbReference type="GO" id="GO:0003924">
    <property type="term" value="F:GTPase activity"/>
    <property type="evidence" value="ECO:0007669"/>
    <property type="project" value="InterPro"/>
</dbReference>
<sequence length="571" mass="63358">MATMESLIGLVNRIQRACTVLGDYGGEGMSLWEALPSVSSGKSSVLESVVGRDFLPRGSASVRKEIADETDRITGKTKQISNVPIHLSIYSPNGEAMGTATTNVLFFLVVIFVRKLEHCRGSSSTFANASCIPNERKSLLKFKGSLMDHSNRLSPWIGEDCCISGKEWFAAGLVGMLSSLIFENGFDSAIPPWLFNFSNIQHLDLSKNAFNGSIPSVISSCKFLKGLDLHGNNLKGEIQNTLTNLCSPSGCIHNSLKMLNLGSNWFTDYLPDQLRQFKHLEYLNLESISFQGPTPVSLGRLSSLRQLSLVLSNLEVLDVHDNSLDGMVSEVHFANLRRLKELSLSSNSFVIDFRPEWVPPFQLQGIAMSSCRLGPQFPQWLQTQKGVRFLEMSNASIFDTIPDWFEKISSEKGLPKLRKSSAIVRNIHLMRNKFEGPLATTPPGVFMLDLSNNSLSGSIPEDAKLHELCLFGNRLNGSIPFSICKMKDLQILDLSKNQLSGRLPGCWRQFSSLEERQFVSEEHSVEATLVHQKRTSKIGMQVDEKPKISQVVAVLKLKGDLLFNFRAGVVL</sequence>
<reference evidence="11" key="1">
    <citation type="journal article" date="2023" name="Mol. Ecol. Resour.">
        <title>Chromosome-level genome assembly of a triploid poplar Populus alba 'Berolinensis'.</title>
        <authorList>
            <person name="Chen S."/>
            <person name="Yu Y."/>
            <person name="Wang X."/>
            <person name="Wang S."/>
            <person name="Zhang T."/>
            <person name="Zhou Y."/>
            <person name="He R."/>
            <person name="Meng N."/>
            <person name="Wang Y."/>
            <person name="Liu W."/>
            <person name="Liu Z."/>
            <person name="Liu J."/>
            <person name="Guo Q."/>
            <person name="Huang H."/>
            <person name="Sederoff R.R."/>
            <person name="Wang G."/>
            <person name="Qu G."/>
            <person name="Chen S."/>
        </authorList>
    </citation>
    <scope>NUCLEOTIDE SEQUENCE</scope>
    <source>
        <strain evidence="11">SC-2020</strain>
    </source>
</reference>
<dbReference type="Gene3D" id="3.40.50.300">
    <property type="entry name" value="P-loop containing nucleotide triphosphate hydrolases"/>
    <property type="match status" value="1"/>
</dbReference>
<dbReference type="SMART" id="SM00053">
    <property type="entry name" value="DYNc"/>
    <property type="match status" value="1"/>
</dbReference>
<evidence type="ECO:0000256" key="9">
    <source>
        <dbReference type="ARBA" id="ARBA00023180"/>
    </source>
</evidence>
<dbReference type="InterPro" id="IPR001401">
    <property type="entry name" value="Dynamin_GTPase"/>
</dbReference>
<dbReference type="InterPro" id="IPR001611">
    <property type="entry name" value="Leu-rich_rpt"/>
</dbReference>
<dbReference type="Pfam" id="PF23598">
    <property type="entry name" value="LRR_14"/>
    <property type="match status" value="1"/>
</dbReference>
<proteinExistence type="predicted"/>
<keyword evidence="9" id="KW-0325">Glycoprotein</keyword>
<evidence type="ECO:0000256" key="6">
    <source>
        <dbReference type="ARBA" id="ARBA00022989"/>
    </source>
</evidence>
<evidence type="ECO:0000313" key="11">
    <source>
        <dbReference type="EMBL" id="KAJ6988242.1"/>
    </source>
</evidence>
<dbReference type="AlphaFoldDB" id="A0AAD6MMU8"/>
<comment type="subcellular location">
    <subcellularLocation>
        <location evidence="1">Membrane</location>
        <topology evidence="1">Single-pass type I membrane protein</topology>
    </subcellularLocation>
</comment>
<dbReference type="InterPro" id="IPR055414">
    <property type="entry name" value="LRR_R13L4/SHOC2-like"/>
</dbReference>
<dbReference type="GO" id="GO:0016020">
    <property type="term" value="C:membrane"/>
    <property type="evidence" value="ECO:0007669"/>
    <property type="project" value="UniProtKB-SubCell"/>
</dbReference>
<evidence type="ECO:0000256" key="4">
    <source>
        <dbReference type="ARBA" id="ARBA00022729"/>
    </source>
</evidence>
<keyword evidence="5" id="KW-0677">Repeat</keyword>
<evidence type="ECO:0000256" key="2">
    <source>
        <dbReference type="ARBA" id="ARBA00022614"/>
    </source>
</evidence>
<protein>
    <recommendedName>
        <fullName evidence="10">Dynamin GTPase domain-containing protein</fullName>
    </recommendedName>
</protein>